<dbReference type="Gene3D" id="3.90.350.10">
    <property type="entry name" value="Transposase Inhibitor Protein From Tn5, Chain A, domain 1"/>
    <property type="match status" value="1"/>
</dbReference>
<evidence type="ECO:0000313" key="8">
    <source>
        <dbReference type="EMBL" id="NYI49281.1"/>
    </source>
</evidence>
<dbReference type="InterPro" id="IPR025399">
    <property type="entry name" value="DUF4372"/>
</dbReference>
<dbReference type="Proteomes" id="UP000574332">
    <property type="component" value="Unassembled WGS sequence"/>
</dbReference>
<dbReference type="PANTHER" id="PTHR33258:SF1">
    <property type="entry name" value="TRANSPOSASE INSL FOR INSERTION SEQUENCE ELEMENT IS186A-RELATED"/>
    <property type="match status" value="1"/>
</dbReference>
<feature type="domain" description="DUF4372" evidence="6">
    <location>
        <begin position="5"/>
        <end position="75"/>
    </location>
</feature>
<dbReference type="PANTHER" id="PTHR33258">
    <property type="entry name" value="TRANSPOSASE INSL FOR INSERTION SEQUENCE ELEMENT IS186A-RELATED"/>
    <property type="match status" value="1"/>
</dbReference>
<dbReference type="InterPro" id="IPR047952">
    <property type="entry name" value="Transpos_IS4"/>
</dbReference>
<evidence type="ECO:0000313" key="11">
    <source>
        <dbReference type="Proteomes" id="UP000574332"/>
    </source>
</evidence>
<dbReference type="SUPFAM" id="SSF53098">
    <property type="entry name" value="Ribonuclease H-like"/>
    <property type="match status" value="1"/>
</dbReference>
<gene>
    <name evidence="7" type="ORF">F5613_000244</name>
    <name evidence="8" type="ORF">F5613_001359</name>
    <name evidence="9" type="ORF">F5613_002240</name>
    <name evidence="10" type="ORF">F5613_003077</name>
</gene>
<dbReference type="EMBL" id="JACCCY010000001">
    <property type="protein sequence ID" value="NYI48199.1"/>
    <property type="molecule type" value="Genomic_DNA"/>
</dbReference>
<keyword evidence="2" id="KW-0815">Transposition</keyword>
<comment type="similarity">
    <text evidence="1">Belongs to the transposase 11 family.</text>
</comment>
<evidence type="ECO:0000313" key="9">
    <source>
        <dbReference type="EMBL" id="NYI50110.1"/>
    </source>
</evidence>
<evidence type="ECO:0000259" key="5">
    <source>
        <dbReference type="Pfam" id="PF01609"/>
    </source>
</evidence>
<evidence type="ECO:0000313" key="7">
    <source>
        <dbReference type="EMBL" id="NYI48199.1"/>
    </source>
</evidence>
<name>A0A8E2A208_9PORP</name>
<accession>A0A8E2A208</accession>
<dbReference type="AlphaFoldDB" id="A0A8E2A208"/>
<dbReference type="NCBIfam" id="NF033592">
    <property type="entry name" value="transpos_IS4_1"/>
    <property type="match status" value="1"/>
</dbReference>
<evidence type="ECO:0000256" key="2">
    <source>
        <dbReference type="ARBA" id="ARBA00022578"/>
    </source>
</evidence>
<evidence type="ECO:0000256" key="3">
    <source>
        <dbReference type="ARBA" id="ARBA00023125"/>
    </source>
</evidence>
<evidence type="ECO:0000259" key="6">
    <source>
        <dbReference type="Pfam" id="PF14294"/>
    </source>
</evidence>
<reference evidence="9 11" key="1">
    <citation type="submission" date="2020-07" db="EMBL/GenBank/DDBJ databases">
        <title>Genomic Encyclopedia of Type Strains, Phase IV (KMG-IV): sequencing the most valuable type-strain genomes for metagenomic binning, comparative biology and taxonomic classification.</title>
        <authorList>
            <person name="Goeker M."/>
        </authorList>
    </citation>
    <scope>NUCLEOTIDE SEQUENCE [LARGE SCALE GENOMIC DNA]</scope>
    <source>
        <strain evidence="9 11">DSM 23697</strain>
    </source>
</reference>
<keyword evidence="3" id="KW-0238">DNA-binding</keyword>
<keyword evidence="4" id="KW-0233">DNA recombination</keyword>
<dbReference type="GO" id="GO:0003677">
    <property type="term" value="F:DNA binding"/>
    <property type="evidence" value="ECO:0007669"/>
    <property type="project" value="UniProtKB-KW"/>
</dbReference>
<evidence type="ECO:0000256" key="4">
    <source>
        <dbReference type="ARBA" id="ARBA00023172"/>
    </source>
</evidence>
<dbReference type="GO" id="GO:0004803">
    <property type="term" value="F:transposase activity"/>
    <property type="evidence" value="ECO:0007669"/>
    <property type="project" value="InterPro"/>
</dbReference>
<dbReference type="InterPro" id="IPR012337">
    <property type="entry name" value="RNaseH-like_sf"/>
</dbReference>
<protein>
    <recommendedName>
        <fullName evidence="12">IS4 family transposase</fullName>
    </recommendedName>
</protein>
<evidence type="ECO:0008006" key="12">
    <source>
        <dbReference type="Google" id="ProtNLM"/>
    </source>
</evidence>
<dbReference type="Pfam" id="PF14294">
    <property type="entry name" value="DUF4372"/>
    <property type="match status" value="1"/>
</dbReference>
<dbReference type="RefSeq" id="WP_179398356.1">
    <property type="nucleotide sequence ID" value="NZ_JACCCY010000001.1"/>
</dbReference>
<dbReference type="EMBL" id="JACCCY010000002">
    <property type="protein sequence ID" value="NYI49281.1"/>
    <property type="molecule type" value="Genomic_DNA"/>
</dbReference>
<comment type="caution">
    <text evidence="9">The sequence shown here is derived from an EMBL/GenBank/DDBJ whole genome shotgun (WGS) entry which is preliminary data.</text>
</comment>
<keyword evidence="11" id="KW-1185">Reference proteome</keyword>
<proteinExistence type="inferred from homology"/>
<dbReference type="GO" id="GO:0006313">
    <property type="term" value="P:DNA transposition"/>
    <property type="evidence" value="ECO:0007669"/>
    <property type="project" value="InterPro"/>
</dbReference>
<dbReference type="InterPro" id="IPR002559">
    <property type="entry name" value="Transposase_11"/>
</dbReference>
<sequence>MNKEKYVFAQLISFLNEDKFRRIVNKFQGNRYIKHFTCWNQLLSLMFGQLSNRESLRDLIIALDAHHSKCYHLGIGRNVSRSSLSRANQDRDYHIFEEYAYYLINEARQKRATEIFKLGGNIYAFDSTTIDLCLAVFWWAKFRKKKGGIKVHTLYDVETQIPAFIHITEAAVHDSKTMKEIPYESGSYYIFDRAYNNFKMLYKVHQIDAFFVVRAKKNLQYKSIKWKRRLPKNVLSDVTIELIGFYPKQYYPEQFRLVRYWDEEQKREFVFLTNAMHISALQVAELYKNRWQVELFFKWLKQHLKIKKFWGTTENAVRVQIYSAICTYCLVAIVQHDMQLDRSTYEVLQILSISLTDKTLLRDLFDKTKFQNDKERFGPNGPNLFNYK</sequence>
<organism evidence="9 11">
    <name type="scientific">Macellibacteroides fermentans</name>
    <dbReference type="NCBI Taxonomy" id="879969"/>
    <lineage>
        <taxon>Bacteria</taxon>
        <taxon>Pseudomonadati</taxon>
        <taxon>Bacteroidota</taxon>
        <taxon>Bacteroidia</taxon>
        <taxon>Bacteroidales</taxon>
        <taxon>Porphyromonadaceae</taxon>
        <taxon>Macellibacteroides</taxon>
    </lineage>
</organism>
<dbReference type="EMBL" id="JACCCY010000005">
    <property type="protein sequence ID" value="NYI50910.1"/>
    <property type="molecule type" value="Genomic_DNA"/>
</dbReference>
<dbReference type="Pfam" id="PF01609">
    <property type="entry name" value="DDE_Tnp_1"/>
    <property type="match status" value="1"/>
</dbReference>
<feature type="domain" description="Transposase IS4-like" evidence="5">
    <location>
        <begin position="120"/>
        <end position="330"/>
    </location>
</feature>
<evidence type="ECO:0000256" key="1">
    <source>
        <dbReference type="ARBA" id="ARBA00010075"/>
    </source>
</evidence>
<dbReference type="EMBL" id="JACCCY010000003">
    <property type="protein sequence ID" value="NYI50110.1"/>
    <property type="molecule type" value="Genomic_DNA"/>
</dbReference>
<evidence type="ECO:0000313" key="10">
    <source>
        <dbReference type="EMBL" id="NYI50910.1"/>
    </source>
</evidence>